<evidence type="ECO:0000256" key="1">
    <source>
        <dbReference type="ARBA" id="ARBA00022801"/>
    </source>
</evidence>
<dbReference type="SUPFAM" id="SSF53474">
    <property type="entry name" value="alpha/beta-Hydrolases"/>
    <property type="match status" value="1"/>
</dbReference>
<evidence type="ECO:0000313" key="6">
    <source>
        <dbReference type="Proteomes" id="UP000199417"/>
    </source>
</evidence>
<dbReference type="InterPro" id="IPR049492">
    <property type="entry name" value="BD-FAE-like_dom"/>
</dbReference>
<evidence type="ECO:0000256" key="2">
    <source>
        <dbReference type="SAM" id="MobiDB-lite"/>
    </source>
</evidence>
<dbReference type="AlphaFoldDB" id="A0A1G7BGL2"/>
<sequence length="400" mass="42496">MTGSALSVGVHPDSSTAPAPRCEPTLGVVLPDHANPVGDTGRMATPETTDATATTSPEPPTRPRRRRWPWVLGVPVALVATTALAVAVNPWPGTLAVRFVFDRGAEKVTTALEKHAPGGVDSLTDQQYRGGDSDAFLDVYHPDRVAGTADALPTVIWTHGGAWVSGDKSNYATYYELIASQGFTVISLGYSLGPGHTYPTAVNQLNDAHAYVVANAERLHVDPNRIVLAGDSAGAQLSSQLATLVTNPDYARDLGITPSLRPEQLRGVVLNCGIYDVNRMVGGSGIVGWGADESIWAYTGTKDFAGSTAVQQMSTLHHVSDRFPPAYIAGGNGDPLTDKQSKPLAEKLGGLGVDVTTVFYPADHEPALPHEYQFDLDNEDGTRALERTVEFLKAHTAPQL</sequence>
<name>A0A1G7BGL2_9NOCA</name>
<dbReference type="GO" id="GO:0016787">
    <property type="term" value="F:hydrolase activity"/>
    <property type="evidence" value="ECO:0007669"/>
    <property type="project" value="UniProtKB-KW"/>
</dbReference>
<feature type="region of interest" description="Disordered" evidence="2">
    <location>
        <begin position="1"/>
        <end position="66"/>
    </location>
</feature>
<dbReference type="Proteomes" id="UP000199417">
    <property type="component" value="Unassembled WGS sequence"/>
</dbReference>
<organism evidence="5 6">
    <name type="scientific">Rhodococcus tukisamuensis</name>
    <dbReference type="NCBI Taxonomy" id="168276"/>
    <lineage>
        <taxon>Bacteria</taxon>
        <taxon>Bacillati</taxon>
        <taxon>Actinomycetota</taxon>
        <taxon>Actinomycetes</taxon>
        <taxon>Mycobacteriales</taxon>
        <taxon>Nocardiaceae</taxon>
        <taxon>Rhodococcus</taxon>
    </lineage>
</organism>
<evidence type="ECO:0000313" key="5">
    <source>
        <dbReference type="EMBL" id="SDE25890.1"/>
    </source>
</evidence>
<keyword evidence="3" id="KW-0472">Membrane</keyword>
<dbReference type="PANTHER" id="PTHR48081">
    <property type="entry name" value="AB HYDROLASE SUPERFAMILY PROTEIN C4A8.06C"/>
    <property type="match status" value="1"/>
</dbReference>
<reference evidence="5 6" key="1">
    <citation type="submission" date="2016-10" db="EMBL/GenBank/DDBJ databases">
        <authorList>
            <person name="de Groot N.N."/>
        </authorList>
    </citation>
    <scope>NUCLEOTIDE SEQUENCE [LARGE SCALE GENOMIC DNA]</scope>
    <source>
        <strain evidence="5 6">JCM 11308</strain>
    </source>
</reference>
<accession>A0A1G7BGL2</accession>
<evidence type="ECO:0000256" key="3">
    <source>
        <dbReference type="SAM" id="Phobius"/>
    </source>
</evidence>
<keyword evidence="6" id="KW-1185">Reference proteome</keyword>
<dbReference type="Gene3D" id="3.40.50.1820">
    <property type="entry name" value="alpha/beta hydrolase"/>
    <property type="match status" value="1"/>
</dbReference>
<feature type="transmembrane region" description="Helical" evidence="3">
    <location>
        <begin position="70"/>
        <end position="91"/>
    </location>
</feature>
<feature type="domain" description="BD-FAE-like" evidence="4">
    <location>
        <begin position="137"/>
        <end position="348"/>
    </location>
</feature>
<gene>
    <name evidence="5" type="ORF">SAMN05444580_11323</name>
</gene>
<keyword evidence="1" id="KW-0378">Hydrolase</keyword>
<evidence type="ECO:0000259" key="4">
    <source>
        <dbReference type="Pfam" id="PF20434"/>
    </source>
</evidence>
<dbReference type="InterPro" id="IPR029058">
    <property type="entry name" value="AB_hydrolase_fold"/>
</dbReference>
<feature type="compositionally biased region" description="Low complexity" evidence="2">
    <location>
        <begin position="44"/>
        <end position="56"/>
    </location>
</feature>
<dbReference type="EMBL" id="FNAB01000013">
    <property type="protein sequence ID" value="SDE25890.1"/>
    <property type="molecule type" value="Genomic_DNA"/>
</dbReference>
<keyword evidence="3" id="KW-0812">Transmembrane</keyword>
<proteinExistence type="predicted"/>
<protein>
    <submittedName>
        <fullName evidence="5">Acetyl esterase/lipase</fullName>
    </submittedName>
</protein>
<keyword evidence="3" id="KW-1133">Transmembrane helix</keyword>
<dbReference type="InterPro" id="IPR050300">
    <property type="entry name" value="GDXG_lipolytic_enzyme"/>
</dbReference>
<dbReference type="STRING" id="168276.SAMN05444580_11323"/>
<dbReference type="Pfam" id="PF20434">
    <property type="entry name" value="BD-FAE"/>
    <property type="match status" value="1"/>
</dbReference>